<sequence length="122" mass="13711">MAEAVYDEQQRILLASGVSISDNELKLFHPVQMQHLEELMDIAEGVMDNLEHRLLTDIFSQHPGTRNSALEWSERQGGESGGHLGVAVRRWGGLEIIQRRQEHHVGTGSEVKQAQGTREDTE</sequence>
<evidence type="ECO:0000313" key="3">
    <source>
        <dbReference type="Proteomes" id="UP000054018"/>
    </source>
</evidence>
<dbReference type="AlphaFoldDB" id="A0A0C9Y982"/>
<evidence type="ECO:0000256" key="1">
    <source>
        <dbReference type="SAM" id="MobiDB-lite"/>
    </source>
</evidence>
<evidence type="ECO:0000313" key="2">
    <source>
        <dbReference type="EMBL" id="KIK13466.1"/>
    </source>
</evidence>
<gene>
    <name evidence="2" type="ORF">PISMIDRAFT_25544</name>
</gene>
<reference evidence="2 3" key="1">
    <citation type="submission" date="2014-04" db="EMBL/GenBank/DDBJ databases">
        <authorList>
            <consortium name="DOE Joint Genome Institute"/>
            <person name="Kuo A."/>
            <person name="Kohler A."/>
            <person name="Costa M.D."/>
            <person name="Nagy L.G."/>
            <person name="Floudas D."/>
            <person name="Copeland A."/>
            <person name="Barry K.W."/>
            <person name="Cichocki N."/>
            <person name="Veneault-Fourrey C."/>
            <person name="LaButti K."/>
            <person name="Lindquist E.A."/>
            <person name="Lipzen A."/>
            <person name="Lundell T."/>
            <person name="Morin E."/>
            <person name="Murat C."/>
            <person name="Sun H."/>
            <person name="Tunlid A."/>
            <person name="Henrissat B."/>
            <person name="Grigoriev I.V."/>
            <person name="Hibbett D.S."/>
            <person name="Martin F."/>
            <person name="Nordberg H.P."/>
            <person name="Cantor M.N."/>
            <person name="Hua S.X."/>
        </authorList>
    </citation>
    <scope>NUCLEOTIDE SEQUENCE [LARGE SCALE GENOMIC DNA]</scope>
    <source>
        <strain evidence="2 3">441</strain>
    </source>
</reference>
<accession>A0A0C9Y982</accession>
<organism evidence="2 3">
    <name type="scientific">Pisolithus microcarpus 441</name>
    <dbReference type="NCBI Taxonomy" id="765257"/>
    <lineage>
        <taxon>Eukaryota</taxon>
        <taxon>Fungi</taxon>
        <taxon>Dikarya</taxon>
        <taxon>Basidiomycota</taxon>
        <taxon>Agaricomycotina</taxon>
        <taxon>Agaricomycetes</taxon>
        <taxon>Agaricomycetidae</taxon>
        <taxon>Boletales</taxon>
        <taxon>Sclerodermatineae</taxon>
        <taxon>Pisolithaceae</taxon>
        <taxon>Pisolithus</taxon>
    </lineage>
</organism>
<dbReference type="Proteomes" id="UP000054018">
    <property type="component" value="Unassembled WGS sequence"/>
</dbReference>
<proteinExistence type="predicted"/>
<name>A0A0C9Y982_9AGAM</name>
<keyword evidence="3" id="KW-1185">Reference proteome</keyword>
<feature type="region of interest" description="Disordered" evidence="1">
    <location>
        <begin position="99"/>
        <end position="122"/>
    </location>
</feature>
<dbReference type="HOGENOM" id="CLU_2027660_0_0_1"/>
<protein>
    <submittedName>
        <fullName evidence="2">Uncharacterized protein</fullName>
    </submittedName>
</protein>
<dbReference type="EMBL" id="KN833993">
    <property type="protein sequence ID" value="KIK13466.1"/>
    <property type="molecule type" value="Genomic_DNA"/>
</dbReference>
<dbReference type="OrthoDB" id="2695465at2759"/>
<reference evidence="3" key="2">
    <citation type="submission" date="2015-01" db="EMBL/GenBank/DDBJ databases">
        <title>Evolutionary Origins and Diversification of the Mycorrhizal Mutualists.</title>
        <authorList>
            <consortium name="DOE Joint Genome Institute"/>
            <consortium name="Mycorrhizal Genomics Consortium"/>
            <person name="Kohler A."/>
            <person name="Kuo A."/>
            <person name="Nagy L.G."/>
            <person name="Floudas D."/>
            <person name="Copeland A."/>
            <person name="Barry K.W."/>
            <person name="Cichocki N."/>
            <person name="Veneault-Fourrey C."/>
            <person name="LaButti K."/>
            <person name="Lindquist E.A."/>
            <person name="Lipzen A."/>
            <person name="Lundell T."/>
            <person name="Morin E."/>
            <person name="Murat C."/>
            <person name="Riley R."/>
            <person name="Ohm R."/>
            <person name="Sun H."/>
            <person name="Tunlid A."/>
            <person name="Henrissat B."/>
            <person name="Grigoriev I.V."/>
            <person name="Hibbett D.S."/>
            <person name="Martin F."/>
        </authorList>
    </citation>
    <scope>NUCLEOTIDE SEQUENCE [LARGE SCALE GENOMIC DNA]</scope>
    <source>
        <strain evidence="3">441</strain>
    </source>
</reference>